<dbReference type="Gene3D" id="3.40.50.300">
    <property type="entry name" value="P-loop containing nucleotide triphosphate hydrolases"/>
    <property type="match status" value="1"/>
</dbReference>
<evidence type="ECO:0000256" key="1">
    <source>
        <dbReference type="ARBA" id="ARBA00022741"/>
    </source>
</evidence>
<name>U3AKH6_9VIBR</name>
<dbReference type="Gene3D" id="1.10.8.60">
    <property type="match status" value="1"/>
</dbReference>
<dbReference type="Proteomes" id="UP000016562">
    <property type="component" value="Unassembled WGS sequence"/>
</dbReference>
<evidence type="ECO:0000313" key="8">
    <source>
        <dbReference type="EMBL" id="GAD80421.1"/>
    </source>
</evidence>
<protein>
    <recommendedName>
        <fullName evidence="7">Sigma-54 factor interaction domain-containing protein</fullName>
    </recommendedName>
</protein>
<dbReference type="Gene3D" id="3.30.450.40">
    <property type="match status" value="1"/>
</dbReference>
<dbReference type="FunFam" id="3.40.50.300:FF:000006">
    <property type="entry name" value="DNA-binding transcriptional regulator NtrC"/>
    <property type="match status" value="1"/>
</dbReference>
<comment type="caution">
    <text evidence="8">The sequence shown here is derived from an EMBL/GenBank/DDBJ whole genome shotgun (WGS) entry which is preliminary data.</text>
</comment>
<dbReference type="Pfam" id="PF00158">
    <property type="entry name" value="Sigma54_activat"/>
    <property type="match status" value="1"/>
</dbReference>
<dbReference type="RefSeq" id="WP_021714129.1">
    <property type="nucleotide sequence ID" value="NZ_BATM01000036.1"/>
</dbReference>
<dbReference type="SUPFAM" id="SSF46689">
    <property type="entry name" value="Homeodomain-like"/>
    <property type="match status" value="1"/>
</dbReference>
<dbReference type="eggNOG" id="COG3829">
    <property type="taxonomic scope" value="Bacteria"/>
</dbReference>
<keyword evidence="6" id="KW-0804">Transcription</keyword>
<dbReference type="Gene3D" id="1.10.10.60">
    <property type="entry name" value="Homeodomain-like"/>
    <property type="match status" value="1"/>
</dbReference>
<dbReference type="EMBL" id="BATM01000036">
    <property type="protein sequence ID" value="GAD80421.1"/>
    <property type="molecule type" value="Genomic_DNA"/>
</dbReference>
<evidence type="ECO:0000256" key="4">
    <source>
        <dbReference type="ARBA" id="ARBA00023125"/>
    </source>
</evidence>
<keyword evidence="1" id="KW-0547">Nucleotide-binding</keyword>
<feature type="domain" description="Sigma-54 factor interaction" evidence="7">
    <location>
        <begin position="197"/>
        <end position="426"/>
    </location>
</feature>
<dbReference type="Pfam" id="PF25601">
    <property type="entry name" value="AAA_lid_14"/>
    <property type="match status" value="1"/>
</dbReference>
<dbReference type="InterPro" id="IPR029016">
    <property type="entry name" value="GAF-like_dom_sf"/>
</dbReference>
<dbReference type="GO" id="GO:0005524">
    <property type="term" value="F:ATP binding"/>
    <property type="evidence" value="ECO:0007669"/>
    <property type="project" value="UniProtKB-KW"/>
</dbReference>
<keyword evidence="5" id="KW-0010">Activator</keyword>
<dbReference type="InterPro" id="IPR025943">
    <property type="entry name" value="Sigma_54_int_dom_ATP-bd_2"/>
</dbReference>
<gene>
    <name evidence="8" type="ORF">VEZ01S_36_00100</name>
</gene>
<organism evidence="8 9">
    <name type="scientific">Vibrio ezurae NBRC 102218</name>
    <dbReference type="NCBI Taxonomy" id="1219080"/>
    <lineage>
        <taxon>Bacteria</taxon>
        <taxon>Pseudomonadati</taxon>
        <taxon>Pseudomonadota</taxon>
        <taxon>Gammaproteobacteria</taxon>
        <taxon>Vibrionales</taxon>
        <taxon>Vibrionaceae</taxon>
        <taxon>Vibrio</taxon>
    </lineage>
</organism>
<dbReference type="InterPro" id="IPR003593">
    <property type="entry name" value="AAA+_ATPase"/>
</dbReference>
<evidence type="ECO:0000256" key="5">
    <source>
        <dbReference type="ARBA" id="ARBA00023159"/>
    </source>
</evidence>
<dbReference type="PANTHER" id="PTHR32071">
    <property type="entry name" value="TRANSCRIPTIONAL REGULATORY PROTEIN"/>
    <property type="match status" value="1"/>
</dbReference>
<dbReference type="CDD" id="cd00009">
    <property type="entry name" value="AAA"/>
    <property type="match status" value="1"/>
</dbReference>
<dbReference type="PROSITE" id="PS00676">
    <property type="entry name" value="SIGMA54_INTERACT_2"/>
    <property type="match status" value="1"/>
</dbReference>
<keyword evidence="9" id="KW-1185">Reference proteome</keyword>
<dbReference type="InterPro" id="IPR025662">
    <property type="entry name" value="Sigma_54_int_dom_ATP-bd_1"/>
</dbReference>
<dbReference type="SUPFAM" id="SSF55781">
    <property type="entry name" value="GAF domain-like"/>
    <property type="match status" value="1"/>
</dbReference>
<dbReference type="PROSITE" id="PS00688">
    <property type="entry name" value="SIGMA54_INTERACT_3"/>
    <property type="match status" value="1"/>
</dbReference>
<dbReference type="InterPro" id="IPR027417">
    <property type="entry name" value="P-loop_NTPase"/>
</dbReference>
<dbReference type="GO" id="GO:0006355">
    <property type="term" value="P:regulation of DNA-templated transcription"/>
    <property type="evidence" value="ECO:0007669"/>
    <property type="project" value="InterPro"/>
</dbReference>
<keyword evidence="2" id="KW-0067">ATP-binding</keyword>
<evidence type="ECO:0000256" key="2">
    <source>
        <dbReference type="ARBA" id="ARBA00022840"/>
    </source>
</evidence>
<dbReference type="OrthoDB" id="9804019at2"/>
<proteinExistence type="predicted"/>
<accession>U3AKH6</accession>
<dbReference type="GO" id="GO:0003677">
    <property type="term" value="F:DNA binding"/>
    <property type="evidence" value="ECO:0007669"/>
    <property type="project" value="UniProtKB-KW"/>
</dbReference>
<dbReference type="InterPro" id="IPR025944">
    <property type="entry name" value="Sigma_54_int_dom_CS"/>
</dbReference>
<dbReference type="STRING" id="1219080.VEZ01S_36_00100"/>
<dbReference type="PANTHER" id="PTHR32071:SF117">
    <property type="entry name" value="PTS-DEPENDENT DIHYDROXYACETONE KINASE OPERON REGULATORY PROTEIN-RELATED"/>
    <property type="match status" value="1"/>
</dbReference>
<evidence type="ECO:0000259" key="7">
    <source>
        <dbReference type="PROSITE" id="PS50045"/>
    </source>
</evidence>
<dbReference type="InterPro" id="IPR009057">
    <property type="entry name" value="Homeodomain-like_sf"/>
</dbReference>
<sequence>MDKDRFYKQAVEALTGSLNLHLGLQHCLQFMSKVIPGDVLSVHLWDENLCSLRIIASADVSSSRACDIIIPIEEDFRYIPRWEQTIDVKTVNDYQDDPISGKVQEHLKSIYGNHSYSHMISRIKIGDQRICDIALLARGENRFTSLHTELFSSLNSPFGIAVSNSIKHLEIKKMHENLLKENQHLKHKIAGINRVDVIGCTTGLKQTMRQVEAIALTDAPVLILGETGVGKDVIANEIQTLSTRKDAPFIRVNCGAIPENLIDSELFGHEKGAFTGAIERQIGRFERAHKGTLFLDEIGELSKQAQVRLLRVLQNGEMERVGSNSTIKVDVRIIAATNRSLDKMVENNTFRADLYYRLCLFPITVPPLRERLEDIPLFANHFIAQCCNKLHLPTPKIALGEIANLQSYHWPGNVRELSNVIERAVISCQEAELTFSTVEVRHTPYLLSTQQDPETMFYTLDEINKNHIEKVLLFTKGKIQGSNGAAELLDINPHTLRSRIKKLGIQVKTLH</sequence>
<reference evidence="8 9" key="1">
    <citation type="submission" date="2013-09" db="EMBL/GenBank/DDBJ databases">
        <title>Whole genome shotgun sequence of Vibrio ezurae NBRC 102218.</title>
        <authorList>
            <person name="Yoshida I."/>
            <person name="Hosoyama A."/>
            <person name="Numata M."/>
            <person name="Hashimoto M."/>
            <person name="Hosoyama Y."/>
            <person name="Tsuchikane K."/>
            <person name="Noguchi M."/>
            <person name="Hirakata S."/>
            <person name="Ichikawa N."/>
            <person name="Ohji S."/>
            <person name="Yamazoe A."/>
            <person name="Fujita N."/>
        </authorList>
    </citation>
    <scope>NUCLEOTIDE SEQUENCE [LARGE SCALE GENOMIC DNA]</scope>
    <source>
        <strain evidence="8 9">NBRC 102218</strain>
    </source>
</reference>
<dbReference type="SUPFAM" id="SSF52540">
    <property type="entry name" value="P-loop containing nucleoside triphosphate hydrolases"/>
    <property type="match status" value="1"/>
</dbReference>
<dbReference type="PROSITE" id="PS50045">
    <property type="entry name" value="SIGMA54_INTERACT_4"/>
    <property type="match status" value="1"/>
</dbReference>
<dbReference type="SMART" id="SM00382">
    <property type="entry name" value="AAA"/>
    <property type="match status" value="1"/>
</dbReference>
<evidence type="ECO:0000256" key="6">
    <source>
        <dbReference type="ARBA" id="ARBA00023163"/>
    </source>
</evidence>
<dbReference type="AlphaFoldDB" id="U3AKH6"/>
<evidence type="ECO:0000313" key="9">
    <source>
        <dbReference type="Proteomes" id="UP000016562"/>
    </source>
</evidence>
<evidence type="ECO:0000256" key="3">
    <source>
        <dbReference type="ARBA" id="ARBA00023015"/>
    </source>
</evidence>
<dbReference type="InterPro" id="IPR002078">
    <property type="entry name" value="Sigma_54_int"/>
</dbReference>
<keyword evidence="4" id="KW-0238">DNA-binding</keyword>
<dbReference type="InterPro" id="IPR058031">
    <property type="entry name" value="AAA_lid_NorR"/>
</dbReference>
<keyword evidence="3" id="KW-0805">Transcription regulation</keyword>
<dbReference type="PROSITE" id="PS00675">
    <property type="entry name" value="SIGMA54_INTERACT_1"/>
    <property type="match status" value="1"/>
</dbReference>